<organism evidence="1 2">
    <name type="scientific">Phyllostomus discolor</name>
    <name type="common">pale spear-nosed bat</name>
    <dbReference type="NCBI Taxonomy" id="89673"/>
    <lineage>
        <taxon>Eukaryota</taxon>
        <taxon>Metazoa</taxon>
        <taxon>Chordata</taxon>
        <taxon>Craniata</taxon>
        <taxon>Vertebrata</taxon>
        <taxon>Euteleostomi</taxon>
        <taxon>Mammalia</taxon>
        <taxon>Eutheria</taxon>
        <taxon>Laurasiatheria</taxon>
        <taxon>Chiroptera</taxon>
        <taxon>Yangochiroptera</taxon>
        <taxon>Phyllostomidae</taxon>
        <taxon>Phyllostominae</taxon>
        <taxon>Phyllostomus</taxon>
    </lineage>
</organism>
<comment type="caution">
    <text evidence="1">The sequence shown here is derived from an EMBL/GenBank/DDBJ whole genome shotgun (WGS) entry which is preliminary data.</text>
</comment>
<dbReference type="Proteomes" id="UP000664940">
    <property type="component" value="Unassembled WGS sequence"/>
</dbReference>
<reference evidence="1 2" key="1">
    <citation type="journal article" date="2020" name="Nature">
        <title>Six reference-quality genomes reveal evolution of bat adaptations.</title>
        <authorList>
            <person name="Jebb D."/>
            <person name="Huang Z."/>
            <person name="Pippel M."/>
            <person name="Hughes G.M."/>
            <person name="Lavrichenko K."/>
            <person name="Devanna P."/>
            <person name="Winkler S."/>
            <person name="Jermiin L.S."/>
            <person name="Skirmuntt E.C."/>
            <person name="Katzourakis A."/>
            <person name="Burkitt-Gray L."/>
            <person name="Ray D.A."/>
            <person name="Sullivan K.A.M."/>
            <person name="Roscito J.G."/>
            <person name="Kirilenko B.M."/>
            <person name="Davalos L.M."/>
            <person name="Corthals A.P."/>
            <person name="Power M.L."/>
            <person name="Jones G."/>
            <person name="Ransome R.D."/>
            <person name="Dechmann D.K.N."/>
            <person name="Locatelli A.G."/>
            <person name="Puechmaille S.J."/>
            <person name="Fedrigo O."/>
            <person name="Jarvis E.D."/>
            <person name="Hiller M."/>
            <person name="Vernes S.C."/>
            <person name="Myers E.W."/>
            <person name="Teeling E.C."/>
        </authorList>
    </citation>
    <scope>NUCLEOTIDE SEQUENCE [LARGE SCALE GENOMIC DNA]</scope>
    <source>
        <strain evidence="1">Bat1K_MPI-CBG_1</strain>
    </source>
</reference>
<sequence length="137" mass="15478">MLCAKWQLLGFVPSCHHLPVGPTICHLTVYSPFSISTYCSLKCTPGNATCLRKQSSVSFCWATPVLPSRLNTGMLLSEVPCPLSLVLYCSELPSRPSTLITWFLAKEAELSCFKEKIIYTYCRKSCRKYAEKNRHYS</sequence>
<evidence type="ECO:0000313" key="1">
    <source>
        <dbReference type="EMBL" id="KAF6125460.1"/>
    </source>
</evidence>
<proteinExistence type="predicted"/>
<dbReference type="EMBL" id="JABVXQ010000002">
    <property type="protein sequence ID" value="KAF6125460.1"/>
    <property type="molecule type" value="Genomic_DNA"/>
</dbReference>
<evidence type="ECO:0000313" key="2">
    <source>
        <dbReference type="Proteomes" id="UP000664940"/>
    </source>
</evidence>
<dbReference type="AlphaFoldDB" id="A0A834B743"/>
<gene>
    <name evidence="1" type="ORF">HJG60_009901</name>
</gene>
<accession>A0A834B743</accession>
<protein>
    <submittedName>
        <fullName evidence="1">Uncharacterized protein</fullName>
    </submittedName>
</protein>
<name>A0A834B743_9CHIR</name>